<comment type="caution">
    <text evidence="2">The sequence shown here is derived from an EMBL/GenBank/DDBJ whole genome shotgun (WGS) entry which is preliminary data.</text>
</comment>
<evidence type="ECO:0000313" key="3">
    <source>
        <dbReference type="Proteomes" id="UP000520814"/>
    </source>
</evidence>
<proteinExistence type="predicted"/>
<reference evidence="2 3" key="1">
    <citation type="submission" date="2020-08" db="EMBL/GenBank/DDBJ databases">
        <title>Genomic Encyclopedia of Type Strains, Phase IV (KMG-IV): sequencing the most valuable type-strain genomes for metagenomic binning, comparative biology and taxonomic classification.</title>
        <authorList>
            <person name="Goeker M."/>
        </authorList>
    </citation>
    <scope>NUCLEOTIDE SEQUENCE [LARGE SCALE GENOMIC DNA]</scope>
    <source>
        <strain evidence="2 3">DSM 23562</strain>
    </source>
</reference>
<dbReference type="AlphaFoldDB" id="A0A7W9SLA1"/>
<accession>A0A7W9SLA1</accession>
<evidence type="ECO:0000259" key="1">
    <source>
        <dbReference type="Pfam" id="PF11984"/>
    </source>
</evidence>
<protein>
    <recommendedName>
        <fullName evidence="1">Methanolan biosynthesis EpsI domain-containing protein</fullName>
    </recommendedName>
</protein>
<dbReference type="RefSeq" id="WP_184192366.1">
    <property type="nucleotide sequence ID" value="NZ_JACHGW010000001.1"/>
</dbReference>
<evidence type="ECO:0000313" key="2">
    <source>
        <dbReference type="EMBL" id="MBB6048731.1"/>
    </source>
</evidence>
<gene>
    <name evidence="2" type="ORF">HNQ39_000493</name>
</gene>
<organism evidence="2 3">
    <name type="scientific">Armatimonas rosea</name>
    <dbReference type="NCBI Taxonomy" id="685828"/>
    <lineage>
        <taxon>Bacteria</taxon>
        <taxon>Bacillati</taxon>
        <taxon>Armatimonadota</taxon>
        <taxon>Armatimonadia</taxon>
        <taxon>Armatimonadales</taxon>
        <taxon>Armatimonadaceae</taxon>
        <taxon>Armatimonas</taxon>
    </lineage>
</organism>
<dbReference type="Pfam" id="PF11984">
    <property type="entry name" value="DUF3485"/>
    <property type="match status" value="1"/>
</dbReference>
<dbReference type="InterPro" id="IPR014263">
    <property type="entry name" value="Methanolan_biosynth_EpsI"/>
</dbReference>
<sequence length="198" mass="22139">MKNNNNSKKNSLLWSALLATIVVGAVLDRVPLRDASERLERLPAFSHELATREAEVTEAEHKVFGEARIFRREVALEHQGFMLTVIDGTQNRHALHDPYYCVQGAGYQIVRSEKVPIAGGSACQLTVRKGSQERRLVFYFSNGHERHDSPIRAWAESALRRLSLGRSSEAQVLVLIEPLTEGAQVNTLLSGFPHLTEL</sequence>
<feature type="domain" description="Methanolan biosynthesis EpsI" evidence="1">
    <location>
        <begin position="17"/>
        <end position="175"/>
    </location>
</feature>
<keyword evidence="3" id="KW-1185">Reference proteome</keyword>
<dbReference type="EMBL" id="JACHGW010000001">
    <property type="protein sequence ID" value="MBB6048731.1"/>
    <property type="molecule type" value="Genomic_DNA"/>
</dbReference>
<dbReference type="Proteomes" id="UP000520814">
    <property type="component" value="Unassembled WGS sequence"/>
</dbReference>
<name>A0A7W9SLA1_ARMRO</name>